<proteinExistence type="predicted"/>
<evidence type="ECO:0000256" key="2">
    <source>
        <dbReference type="ARBA" id="ARBA00022475"/>
    </source>
</evidence>
<evidence type="ECO:0000256" key="12">
    <source>
        <dbReference type="NCBIfam" id="TIGR04265"/>
    </source>
</evidence>
<gene>
    <name evidence="14" type="ORF">SAMN05192533_113132</name>
</gene>
<evidence type="ECO:0000256" key="3">
    <source>
        <dbReference type="ARBA" id="ARBA00022516"/>
    </source>
</evidence>
<evidence type="ECO:0000256" key="11">
    <source>
        <dbReference type="ARBA" id="ARBA00023264"/>
    </source>
</evidence>
<dbReference type="CDD" id="cd09112">
    <property type="entry name" value="PLDc_CLS_2"/>
    <property type="match status" value="1"/>
</dbReference>
<feature type="domain" description="PLD phosphodiesterase" evidence="13">
    <location>
        <begin position="140"/>
        <end position="167"/>
    </location>
</feature>
<evidence type="ECO:0000259" key="13">
    <source>
        <dbReference type="PROSITE" id="PS50035"/>
    </source>
</evidence>
<protein>
    <recommendedName>
        <fullName evidence="12">Cardiolipin synthase</fullName>
        <ecNumber evidence="12">2.7.8.-</ecNumber>
    </recommendedName>
</protein>
<dbReference type="RefSeq" id="WP_342028082.1">
    <property type="nucleotide sequence ID" value="NZ_FOBW01000013.1"/>
</dbReference>
<dbReference type="CDD" id="cd09110">
    <property type="entry name" value="PLDc_CLS_1"/>
    <property type="match status" value="1"/>
</dbReference>
<dbReference type="SMART" id="SM00155">
    <property type="entry name" value="PLDc"/>
    <property type="match status" value="2"/>
</dbReference>
<keyword evidence="5" id="KW-0812">Transmembrane</keyword>
<dbReference type="Proteomes" id="UP000198553">
    <property type="component" value="Unassembled WGS sequence"/>
</dbReference>
<evidence type="ECO:0000256" key="7">
    <source>
        <dbReference type="ARBA" id="ARBA00022989"/>
    </source>
</evidence>
<evidence type="ECO:0000256" key="1">
    <source>
        <dbReference type="ARBA" id="ARBA00004236"/>
    </source>
</evidence>
<dbReference type="PANTHER" id="PTHR21248:SF7">
    <property type="entry name" value="MINOR CARDIOLIPIN SYNTHASE CLSB"/>
    <property type="match status" value="1"/>
</dbReference>
<evidence type="ECO:0000256" key="8">
    <source>
        <dbReference type="ARBA" id="ARBA00023098"/>
    </source>
</evidence>
<dbReference type="GO" id="GO:0032049">
    <property type="term" value="P:cardiolipin biosynthetic process"/>
    <property type="evidence" value="ECO:0007669"/>
    <property type="project" value="UniProtKB-UniRule"/>
</dbReference>
<dbReference type="FunFam" id="3.30.870.10:FF:000014">
    <property type="entry name" value="Cardiolipin synthase"/>
    <property type="match status" value="1"/>
</dbReference>
<keyword evidence="4" id="KW-0808">Transferase</keyword>
<keyword evidence="7" id="KW-1133">Transmembrane helix</keyword>
<name>A0A1H8GR94_9BACI</name>
<keyword evidence="6" id="KW-0677">Repeat</keyword>
<dbReference type="SUPFAM" id="SSF56024">
    <property type="entry name" value="Phospholipase D/nuclease"/>
    <property type="match status" value="2"/>
</dbReference>
<keyword evidence="9" id="KW-0472">Membrane</keyword>
<feature type="domain" description="PLD phosphodiesterase" evidence="13">
    <location>
        <begin position="315"/>
        <end position="342"/>
    </location>
</feature>
<dbReference type="EC" id="2.7.8.-" evidence="12"/>
<sequence length="402" mass="46389">MEIALWIIVILLGITLLLALDFTIGRKKHLAKINKQIFPERNSQLDIFTTGPDLFEDYFAELKRAKKHIHVLFYIVKDDKISKEFLSILMDKAKEGLEVRLLVDWVGGTISRKSKQDLKTAGVEFVQSQTPKFPFLFYSSQVRNHRKITVIDGKIGYTGGFNIGKEYINLDKKLSPWRDYHLKVTGEGVQDLQKEFLLDWQRAAKVNLLQKRVYFPTTLGKGPVLHQFIPSEGNLLEDTLFDLISKADKSIMIGTPYFIPSQKIFNQLLKAIDRGVSLTLLVPFTADHALVKEASFTYLRQLLKRDGNVEIHQYKKGFYHAKVLVIDDKLCDLGTANFDKRSMFLNFELNCLIYNQEFIQRVKAILYNDLLESEQVHLDDLNGFNPFRSLKERAAQTVSYFL</sequence>
<dbReference type="InterPro" id="IPR001736">
    <property type="entry name" value="PLipase_D/transphosphatidylase"/>
</dbReference>
<dbReference type="EMBL" id="FOBW01000013">
    <property type="protein sequence ID" value="SEN46365.1"/>
    <property type="molecule type" value="Genomic_DNA"/>
</dbReference>
<evidence type="ECO:0000256" key="10">
    <source>
        <dbReference type="ARBA" id="ARBA00023209"/>
    </source>
</evidence>
<dbReference type="InterPro" id="IPR025202">
    <property type="entry name" value="PLD-like_dom"/>
</dbReference>
<dbReference type="AlphaFoldDB" id="A0A1H8GR94"/>
<keyword evidence="11" id="KW-1208">Phospholipid metabolism</keyword>
<reference evidence="15" key="1">
    <citation type="submission" date="2016-10" db="EMBL/GenBank/DDBJ databases">
        <authorList>
            <person name="Varghese N."/>
            <person name="Submissions S."/>
        </authorList>
    </citation>
    <scope>NUCLEOTIDE SEQUENCE [LARGE SCALE GENOMIC DNA]</scope>
    <source>
        <strain evidence="15">B48,IBRC-M 10115,DSM 25386,CECT 8001</strain>
    </source>
</reference>
<keyword evidence="8" id="KW-0443">Lipid metabolism</keyword>
<dbReference type="NCBIfam" id="TIGR04265">
    <property type="entry name" value="bac_cardiolipin"/>
    <property type="match status" value="1"/>
</dbReference>
<keyword evidence="3" id="KW-0444">Lipid biosynthesis</keyword>
<keyword evidence="10" id="KW-0594">Phospholipid biosynthesis</keyword>
<dbReference type="GO" id="GO:0005886">
    <property type="term" value="C:plasma membrane"/>
    <property type="evidence" value="ECO:0007669"/>
    <property type="project" value="UniProtKB-SubCell"/>
</dbReference>
<dbReference type="PANTHER" id="PTHR21248">
    <property type="entry name" value="CARDIOLIPIN SYNTHASE"/>
    <property type="match status" value="1"/>
</dbReference>
<dbReference type="Gene3D" id="3.30.870.10">
    <property type="entry name" value="Endonuclease Chain A"/>
    <property type="match status" value="2"/>
</dbReference>
<dbReference type="Pfam" id="PF13091">
    <property type="entry name" value="PLDc_2"/>
    <property type="match status" value="2"/>
</dbReference>
<evidence type="ECO:0000256" key="9">
    <source>
        <dbReference type="ARBA" id="ARBA00023136"/>
    </source>
</evidence>
<evidence type="ECO:0000313" key="14">
    <source>
        <dbReference type="EMBL" id="SEN46365.1"/>
    </source>
</evidence>
<accession>A0A1H8GR94</accession>
<keyword evidence="2" id="KW-1003">Cell membrane</keyword>
<dbReference type="PROSITE" id="PS50035">
    <property type="entry name" value="PLD"/>
    <property type="match status" value="2"/>
</dbReference>
<dbReference type="GO" id="GO:0008808">
    <property type="term" value="F:cardiolipin synthase activity"/>
    <property type="evidence" value="ECO:0007669"/>
    <property type="project" value="UniProtKB-UniRule"/>
</dbReference>
<keyword evidence="15" id="KW-1185">Reference proteome</keyword>
<dbReference type="STRING" id="930146.SAMN05192533_113132"/>
<organism evidence="14 15">
    <name type="scientific">Mesobacillus persicus</name>
    <dbReference type="NCBI Taxonomy" id="930146"/>
    <lineage>
        <taxon>Bacteria</taxon>
        <taxon>Bacillati</taxon>
        <taxon>Bacillota</taxon>
        <taxon>Bacilli</taxon>
        <taxon>Bacillales</taxon>
        <taxon>Bacillaceae</taxon>
        <taxon>Mesobacillus</taxon>
    </lineage>
</organism>
<evidence type="ECO:0000256" key="6">
    <source>
        <dbReference type="ARBA" id="ARBA00022737"/>
    </source>
</evidence>
<evidence type="ECO:0000256" key="5">
    <source>
        <dbReference type="ARBA" id="ARBA00022692"/>
    </source>
</evidence>
<comment type="subcellular location">
    <subcellularLocation>
        <location evidence="1">Cell membrane</location>
    </subcellularLocation>
</comment>
<evidence type="ECO:0000256" key="4">
    <source>
        <dbReference type="ARBA" id="ARBA00022679"/>
    </source>
</evidence>
<evidence type="ECO:0000313" key="15">
    <source>
        <dbReference type="Proteomes" id="UP000198553"/>
    </source>
</evidence>
<dbReference type="InterPro" id="IPR022924">
    <property type="entry name" value="Cardiolipin_synthase"/>
</dbReference>